<sequence>MPPKDLSQPSIMTVLSKPDLNEYWDRHASRKRNTLSEKIIYDEEAGFGIYKFGALDLGTAFMRFGEDLLLVVQRVLRYMGFRTRIRSGTITQRIYEINQAWYSDADVVVMMTLSAPLKYTIDNEGSLTLRLPAGATIHHNGSGYPKEMVDDLIQERGIKLPSAVPPTGILLGDTIGQFTDGDPLMLFQVPAPSTPSSPDTLSVNGERLTGPVGFGIIYQDTAFPELKQGHPPRDRDTAVSLFAPKEMIDFMNGAYYPASGAYSAEFALNSAFEATDSASEPAVPASIYPLLKEVYAGAEKQALTLEPATPNSQFTFVGEALGELKQESGSWFYYPPAPLDPAVILEVTNKTNVPAALSATVPEYPLVADVIKAQVGSQYATSTFLTPLFGETHFFKASLSSGKVKLTLFYSSFECDEPIEVSAENTQWVRITGNGNIDKSGVFTPAADQPSPFTVWLARDIEDDHYYYWASVVLPLPILEPAKVLQLING</sequence>
<reference evidence="1 2" key="1">
    <citation type="submission" date="2017-12" db="EMBL/GenBank/DDBJ databases">
        <title>Isolation and characterization of an aerobic denitrifying Pseudomonas monteilii CY06 from aquaculture ponds.</title>
        <authorList>
            <person name="Ma Q."/>
            <person name="Cai Y."/>
            <person name="He Z."/>
        </authorList>
    </citation>
    <scope>NUCLEOTIDE SEQUENCE [LARGE SCALE GENOMIC DNA]</scope>
    <source>
        <strain evidence="1 2">CY06</strain>
    </source>
</reference>
<evidence type="ECO:0000313" key="2">
    <source>
        <dbReference type="Proteomes" id="UP000233399"/>
    </source>
</evidence>
<organism evidence="1 2">
    <name type="scientific">Pseudomonas monteilii</name>
    <dbReference type="NCBI Taxonomy" id="76759"/>
    <lineage>
        <taxon>Bacteria</taxon>
        <taxon>Pseudomonadati</taxon>
        <taxon>Pseudomonadota</taxon>
        <taxon>Gammaproteobacteria</taxon>
        <taxon>Pseudomonadales</taxon>
        <taxon>Pseudomonadaceae</taxon>
        <taxon>Pseudomonas</taxon>
    </lineage>
</organism>
<accession>A0A2N1IJU3</accession>
<protein>
    <submittedName>
        <fullName evidence="1">Uncharacterized protein</fullName>
    </submittedName>
</protein>
<name>A0A2N1IJU3_9PSED</name>
<dbReference type="EMBL" id="PJCG01000082">
    <property type="protein sequence ID" value="PKI18529.1"/>
    <property type="molecule type" value="Genomic_DNA"/>
</dbReference>
<proteinExistence type="predicted"/>
<dbReference type="Proteomes" id="UP000233399">
    <property type="component" value="Unassembled WGS sequence"/>
</dbReference>
<evidence type="ECO:0000313" key="1">
    <source>
        <dbReference type="EMBL" id="PKI18529.1"/>
    </source>
</evidence>
<dbReference type="AlphaFoldDB" id="A0A2N1IJU3"/>
<gene>
    <name evidence="1" type="ORF">CXB65_26555</name>
</gene>
<comment type="caution">
    <text evidence="1">The sequence shown here is derived from an EMBL/GenBank/DDBJ whole genome shotgun (WGS) entry which is preliminary data.</text>
</comment>
<dbReference type="RefSeq" id="WP_021785123.1">
    <property type="nucleotide sequence ID" value="NZ_KK214942.1"/>
</dbReference>